<evidence type="ECO:0008006" key="4">
    <source>
        <dbReference type="Google" id="ProtNLM"/>
    </source>
</evidence>
<protein>
    <recommendedName>
        <fullName evidence="4">Coiled-coil domain-containing protein 167</fullName>
    </recommendedName>
</protein>
<evidence type="ECO:0000313" key="3">
    <source>
        <dbReference type="Proteomes" id="UP000232721"/>
    </source>
</evidence>
<keyword evidence="1" id="KW-0812">Transmembrane</keyword>
<sequence length="96" mass="11295">MHGSFGALTTLIKKQEAAKNRKASLKYELQKRRESLLHSKPEQELEFPEISKTEMKILKEEIRKKYKAARIKNIAVNFFLIIFVLLIFYLIGSIRK</sequence>
<accession>A0ABM6Q2H9</accession>
<organism evidence="2 3">
    <name type="scientific">Polaribacter sejongensis</name>
    <dbReference type="NCBI Taxonomy" id="985043"/>
    <lineage>
        <taxon>Bacteria</taxon>
        <taxon>Pseudomonadati</taxon>
        <taxon>Bacteroidota</taxon>
        <taxon>Flavobacteriia</taxon>
        <taxon>Flavobacteriales</taxon>
        <taxon>Flavobacteriaceae</taxon>
    </lineage>
</organism>
<keyword evidence="1" id="KW-1133">Transmembrane helix</keyword>
<evidence type="ECO:0000313" key="2">
    <source>
        <dbReference type="EMBL" id="AUC23263.1"/>
    </source>
</evidence>
<reference evidence="2 3" key="1">
    <citation type="submission" date="2017-02" db="EMBL/GenBank/DDBJ databases">
        <title>Trade-off between light-utilization and light-protection in marine flavobacteria.</title>
        <authorList>
            <person name="Kumagai Y."/>
            <person name="Yoshizawa S."/>
            <person name="Kogure K."/>
            <person name="Iwasaki W."/>
        </authorList>
    </citation>
    <scope>NUCLEOTIDE SEQUENCE [LARGE SCALE GENOMIC DNA]</scope>
    <source>
        <strain evidence="2 3">KCTC 23670</strain>
    </source>
</reference>
<dbReference type="RefSeq" id="WP_208889344.1">
    <property type="nucleotide sequence ID" value="NZ_CP019336.1"/>
</dbReference>
<evidence type="ECO:0000256" key="1">
    <source>
        <dbReference type="SAM" id="Phobius"/>
    </source>
</evidence>
<dbReference type="EMBL" id="CP019336">
    <property type="protein sequence ID" value="AUC23263.1"/>
    <property type="molecule type" value="Genomic_DNA"/>
</dbReference>
<gene>
    <name evidence="2" type="ORF">BTO15_14685</name>
</gene>
<feature type="transmembrane region" description="Helical" evidence="1">
    <location>
        <begin position="74"/>
        <end position="94"/>
    </location>
</feature>
<dbReference type="Proteomes" id="UP000232721">
    <property type="component" value="Chromosome"/>
</dbReference>
<keyword evidence="1" id="KW-0472">Membrane</keyword>
<name>A0ABM6Q2H9_9FLAO</name>
<keyword evidence="3" id="KW-1185">Reference proteome</keyword>
<proteinExistence type="predicted"/>